<protein>
    <recommendedName>
        <fullName evidence="2">Choice-of-anchor I domain-containing protein</fullName>
    </recommendedName>
</protein>
<sequence>MKDLTLSAAAFPNATELKKDAELGRLTVAADSPKDASGAYRELYAFGARSISVRSATGALVWDSGDELEQLIARELPEEFNSDNEENDSFDSRSDNKGPEPEGVAVGQVRGRTYAFVGLERVGGVVAYDVTEPRRPALVDYLSTRDFAGSVEDGTAGDVGPEGVFFVSAGDSPTRRPLLIVGNEVSGTTAIYEIR</sequence>
<dbReference type="Proteomes" id="UP000579153">
    <property type="component" value="Unassembled WGS sequence"/>
</dbReference>
<dbReference type="PANTHER" id="PTHR46928:SF1">
    <property type="entry name" value="MESENCHYME-SPECIFIC CELL SURFACE GLYCOPROTEIN"/>
    <property type="match status" value="1"/>
</dbReference>
<name>A0A7W9LGN3_9ACTN</name>
<keyword evidence="4" id="KW-1185">Reference proteome</keyword>
<feature type="region of interest" description="Disordered" evidence="1">
    <location>
        <begin position="76"/>
        <end position="104"/>
    </location>
</feature>
<gene>
    <name evidence="3" type="ORF">HD596_009828</name>
</gene>
<evidence type="ECO:0000259" key="2">
    <source>
        <dbReference type="Pfam" id="PF22494"/>
    </source>
</evidence>
<feature type="compositionally biased region" description="Basic and acidic residues" evidence="1">
    <location>
        <begin position="90"/>
        <end position="100"/>
    </location>
</feature>
<dbReference type="Pfam" id="PF22494">
    <property type="entry name" value="choice_anch_I"/>
    <property type="match status" value="1"/>
</dbReference>
<evidence type="ECO:0000313" key="3">
    <source>
        <dbReference type="EMBL" id="MBB5783072.1"/>
    </source>
</evidence>
<feature type="compositionally biased region" description="Acidic residues" evidence="1">
    <location>
        <begin position="78"/>
        <end position="89"/>
    </location>
</feature>
<evidence type="ECO:0000313" key="4">
    <source>
        <dbReference type="Proteomes" id="UP000579153"/>
    </source>
</evidence>
<organism evidence="3 4">
    <name type="scientific">Nonomuraea jabiensis</name>
    <dbReference type="NCBI Taxonomy" id="882448"/>
    <lineage>
        <taxon>Bacteria</taxon>
        <taxon>Bacillati</taxon>
        <taxon>Actinomycetota</taxon>
        <taxon>Actinomycetes</taxon>
        <taxon>Streptosporangiales</taxon>
        <taxon>Streptosporangiaceae</taxon>
        <taxon>Nonomuraea</taxon>
    </lineage>
</organism>
<dbReference type="InterPro" id="IPR055188">
    <property type="entry name" value="Choice_anch_I"/>
</dbReference>
<feature type="domain" description="Choice-of-anchor I" evidence="2">
    <location>
        <begin position="4"/>
        <end position="194"/>
    </location>
</feature>
<dbReference type="AlphaFoldDB" id="A0A7W9LGN3"/>
<dbReference type="PANTHER" id="PTHR46928">
    <property type="entry name" value="MESENCHYME-SPECIFIC CELL SURFACE GLYCOPROTEIN"/>
    <property type="match status" value="1"/>
</dbReference>
<dbReference type="InterPro" id="IPR052956">
    <property type="entry name" value="Mesenchyme-surface_protein"/>
</dbReference>
<reference evidence="3 4" key="1">
    <citation type="submission" date="2020-08" db="EMBL/GenBank/DDBJ databases">
        <title>Sequencing the genomes of 1000 actinobacteria strains.</title>
        <authorList>
            <person name="Klenk H.-P."/>
        </authorList>
    </citation>
    <scope>NUCLEOTIDE SEQUENCE [LARGE SCALE GENOMIC DNA]</scope>
    <source>
        <strain evidence="3 4">DSM 45507</strain>
    </source>
</reference>
<accession>A0A7W9LGN3</accession>
<proteinExistence type="predicted"/>
<dbReference type="EMBL" id="JACHMB010000001">
    <property type="protein sequence ID" value="MBB5783072.1"/>
    <property type="molecule type" value="Genomic_DNA"/>
</dbReference>
<comment type="caution">
    <text evidence="3">The sequence shown here is derived from an EMBL/GenBank/DDBJ whole genome shotgun (WGS) entry which is preliminary data.</text>
</comment>
<dbReference type="RefSeq" id="WP_185076077.1">
    <property type="nucleotide sequence ID" value="NZ_JACHMB010000001.1"/>
</dbReference>
<evidence type="ECO:0000256" key="1">
    <source>
        <dbReference type="SAM" id="MobiDB-lite"/>
    </source>
</evidence>